<gene>
    <name evidence="1" type="ORF">RM540_04850</name>
</gene>
<accession>A0ABU3BPE1</accession>
<dbReference type="EMBL" id="JAVRHT010000008">
    <property type="protein sequence ID" value="MDT0631071.1"/>
    <property type="molecule type" value="Genomic_DNA"/>
</dbReference>
<organism evidence="1 2">
    <name type="scientific">Rubrivirga litoralis</name>
    <dbReference type="NCBI Taxonomy" id="3075598"/>
    <lineage>
        <taxon>Bacteria</taxon>
        <taxon>Pseudomonadati</taxon>
        <taxon>Rhodothermota</taxon>
        <taxon>Rhodothermia</taxon>
        <taxon>Rhodothermales</taxon>
        <taxon>Rubricoccaceae</taxon>
        <taxon>Rubrivirga</taxon>
    </lineage>
</organism>
<sequence>MPPRPEAVARALGGAEDSWDGRGTVRVTDTHLVFEGGGEVRRTSRRTVAAVVQSDRVLWVRRRRAHDWAVRFETEAEVARVAQDLGAERQTRSRFQSTWDLLP</sequence>
<keyword evidence="2" id="KW-1185">Reference proteome</keyword>
<dbReference type="RefSeq" id="WP_311662412.1">
    <property type="nucleotide sequence ID" value="NZ_JAVRHT010000008.1"/>
</dbReference>
<dbReference type="Proteomes" id="UP001267426">
    <property type="component" value="Unassembled WGS sequence"/>
</dbReference>
<reference evidence="1 2" key="1">
    <citation type="submission" date="2023-09" db="EMBL/GenBank/DDBJ databases">
        <authorList>
            <person name="Rey-Velasco X."/>
        </authorList>
    </citation>
    <scope>NUCLEOTIDE SEQUENCE [LARGE SCALE GENOMIC DNA]</scope>
    <source>
        <strain evidence="1 2">F394</strain>
    </source>
</reference>
<comment type="caution">
    <text evidence="1">The sequence shown here is derived from an EMBL/GenBank/DDBJ whole genome shotgun (WGS) entry which is preliminary data.</text>
</comment>
<protein>
    <submittedName>
        <fullName evidence="1">Uncharacterized protein</fullName>
    </submittedName>
</protein>
<proteinExistence type="predicted"/>
<evidence type="ECO:0000313" key="2">
    <source>
        <dbReference type="Proteomes" id="UP001267426"/>
    </source>
</evidence>
<evidence type="ECO:0000313" key="1">
    <source>
        <dbReference type="EMBL" id="MDT0631071.1"/>
    </source>
</evidence>
<name>A0ABU3BPE1_9BACT</name>